<organism evidence="1 2">
    <name type="scientific">Acetobacterium bakii</name>
    <dbReference type="NCBI Taxonomy" id="52689"/>
    <lineage>
        <taxon>Bacteria</taxon>
        <taxon>Bacillati</taxon>
        <taxon>Bacillota</taxon>
        <taxon>Clostridia</taxon>
        <taxon>Eubacteriales</taxon>
        <taxon>Eubacteriaceae</taxon>
        <taxon>Acetobacterium</taxon>
    </lineage>
</organism>
<sequence length="186" mass="20790">MFKKSKHSTSVQNLQEPIDSTSLPEAVNIWKVPRNWGECAIKPQMSGLAILALPGFGQYVKHLIKAADRHDVDMLGNNVLIGVLRVVKFQMDQWSSALNLETEVSEMFDLVITRKDADFQTLINALSYFGASGFAMGDALVELLQEDLPDMIIPDIREGKFDRLYLDKNHDTTPSIRINSGGVILE</sequence>
<evidence type="ECO:0000313" key="2">
    <source>
        <dbReference type="Proteomes" id="UP000036873"/>
    </source>
</evidence>
<reference evidence="2" key="1">
    <citation type="submission" date="2015-07" db="EMBL/GenBank/DDBJ databases">
        <title>Draft genome sequence of Acetobacterium bakii DSM 8293, a potential psychrophilic chemical producer through syngas fermentation.</title>
        <authorList>
            <person name="Song Y."/>
            <person name="Hwang S."/>
            <person name="Cho B.-K."/>
        </authorList>
    </citation>
    <scope>NUCLEOTIDE SEQUENCE [LARGE SCALE GENOMIC DNA]</scope>
    <source>
        <strain evidence="2">DSM 8239</strain>
    </source>
</reference>
<accession>A0A0L6TZP9</accession>
<keyword evidence="2" id="KW-1185">Reference proteome</keyword>
<dbReference type="EMBL" id="LGYO01000027">
    <property type="protein sequence ID" value="KNZ41557.1"/>
    <property type="molecule type" value="Genomic_DNA"/>
</dbReference>
<gene>
    <name evidence="1" type="ORF">AKG39_11245</name>
</gene>
<evidence type="ECO:0000313" key="1">
    <source>
        <dbReference type="EMBL" id="KNZ41557.1"/>
    </source>
</evidence>
<dbReference type="RefSeq" id="WP_050740495.1">
    <property type="nucleotide sequence ID" value="NZ_LGYO01000027.1"/>
</dbReference>
<comment type="caution">
    <text evidence="1">The sequence shown here is derived from an EMBL/GenBank/DDBJ whole genome shotgun (WGS) entry which is preliminary data.</text>
</comment>
<name>A0A0L6TZP9_9FIRM</name>
<proteinExistence type="predicted"/>
<dbReference type="AlphaFoldDB" id="A0A0L6TZP9"/>
<protein>
    <submittedName>
        <fullName evidence="1">Uncharacterized protein</fullName>
    </submittedName>
</protein>
<dbReference type="Proteomes" id="UP000036873">
    <property type="component" value="Unassembled WGS sequence"/>
</dbReference>